<evidence type="ECO:0000313" key="4">
    <source>
        <dbReference type="Proteomes" id="UP001589575"/>
    </source>
</evidence>
<dbReference type="Proteomes" id="UP001589575">
    <property type="component" value="Unassembled WGS sequence"/>
</dbReference>
<dbReference type="InterPro" id="IPR029442">
    <property type="entry name" value="GyrI-like"/>
</dbReference>
<gene>
    <name evidence="3" type="ORF">ACFFX0_13635</name>
</gene>
<feature type="compositionally biased region" description="Polar residues" evidence="1">
    <location>
        <begin position="1"/>
        <end position="16"/>
    </location>
</feature>
<keyword evidence="4" id="KW-1185">Reference proteome</keyword>
<sequence length="212" mass="23031">MSTPRLSPASESPAQSERNEPMTAAPHLHASDHPEFVRVPAVTYASVAGSGSPGTDEFYRKMALMGDITRQVTGDASPVIEIQYWYPEGSTPVEIADFYTVNPVPSLLYRVLSAVPEDTTTEVLTAARDRAASTADRPGDLIGMHTTPEQNVAQVMHHGPFSEEFATLERLGALAQQHGAHRSGPHHEIHLDGFTRETPQGTLRTILRDPVA</sequence>
<dbReference type="EMBL" id="JBHMFI010000001">
    <property type="protein sequence ID" value="MFB9072188.1"/>
    <property type="molecule type" value="Genomic_DNA"/>
</dbReference>
<name>A0ABV5FZS9_9MICC</name>
<dbReference type="InterPro" id="IPR011256">
    <property type="entry name" value="Reg_factor_effector_dom_sf"/>
</dbReference>
<proteinExistence type="predicted"/>
<evidence type="ECO:0000259" key="2">
    <source>
        <dbReference type="Pfam" id="PF06445"/>
    </source>
</evidence>
<dbReference type="Pfam" id="PF06445">
    <property type="entry name" value="GyrI-like"/>
    <property type="match status" value="1"/>
</dbReference>
<dbReference type="Gene3D" id="3.20.80.10">
    <property type="entry name" value="Regulatory factor, effector binding domain"/>
    <property type="match status" value="1"/>
</dbReference>
<comment type="caution">
    <text evidence="3">The sequence shown here is derived from an EMBL/GenBank/DDBJ whole genome shotgun (WGS) entry which is preliminary data.</text>
</comment>
<feature type="domain" description="GyrI-like small molecule binding" evidence="2">
    <location>
        <begin position="34"/>
        <end position="205"/>
    </location>
</feature>
<organism evidence="3 4">
    <name type="scientific">Citricoccus parietis</name>
    <dbReference type="NCBI Taxonomy" id="592307"/>
    <lineage>
        <taxon>Bacteria</taxon>
        <taxon>Bacillati</taxon>
        <taxon>Actinomycetota</taxon>
        <taxon>Actinomycetes</taxon>
        <taxon>Micrococcales</taxon>
        <taxon>Micrococcaceae</taxon>
        <taxon>Citricoccus</taxon>
    </lineage>
</organism>
<evidence type="ECO:0000256" key="1">
    <source>
        <dbReference type="SAM" id="MobiDB-lite"/>
    </source>
</evidence>
<accession>A0ABV5FZS9</accession>
<protein>
    <submittedName>
        <fullName evidence="3">GyrI-like domain-containing protein</fullName>
    </submittedName>
</protein>
<feature type="region of interest" description="Disordered" evidence="1">
    <location>
        <begin position="1"/>
        <end position="27"/>
    </location>
</feature>
<reference evidence="3 4" key="1">
    <citation type="submission" date="2024-09" db="EMBL/GenBank/DDBJ databases">
        <authorList>
            <person name="Sun Q."/>
            <person name="Mori K."/>
        </authorList>
    </citation>
    <scope>NUCLEOTIDE SEQUENCE [LARGE SCALE GENOMIC DNA]</scope>
    <source>
        <strain evidence="3 4">CCM 7609</strain>
    </source>
</reference>
<evidence type="ECO:0000313" key="3">
    <source>
        <dbReference type="EMBL" id="MFB9072188.1"/>
    </source>
</evidence>